<dbReference type="Proteomes" id="UP000472262">
    <property type="component" value="Unassembled WGS sequence"/>
</dbReference>
<evidence type="ECO:0000313" key="7">
    <source>
        <dbReference type="Proteomes" id="UP000472262"/>
    </source>
</evidence>
<dbReference type="SUPFAM" id="SSF52540">
    <property type="entry name" value="P-loop containing nucleoside triphosphate hydrolases"/>
    <property type="match status" value="1"/>
</dbReference>
<keyword evidence="2" id="KW-0547">Nucleotide-binding</keyword>
<evidence type="ECO:0000313" key="6">
    <source>
        <dbReference type="Ensembl" id="ENSSGRP00000103426.1"/>
    </source>
</evidence>
<dbReference type="Ensembl" id="ENSSGRT00000109960.1">
    <property type="protein sequence ID" value="ENSSGRP00000103426.1"/>
    <property type="gene ID" value="ENSSGRG00000051339.1"/>
</dbReference>
<feature type="coiled-coil region" evidence="4">
    <location>
        <begin position="206"/>
        <end position="242"/>
    </location>
</feature>
<keyword evidence="3" id="KW-0342">GTP-binding</keyword>
<dbReference type="AlphaFoldDB" id="A0A672SNN1"/>
<keyword evidence="4" id="KW-0175">Coiled coil</keyword>
<dbReference type="InterPro" id="IPR027417">
    <property type="entry name" value="P-loop_NTPase"/>
</dbReference>
<proteinExistence type="inferred from homology"/>
<name>A0A672SNN1_SINGR</name>
<sequence length="293" mass="33520">MQSFDTYKSSDEIRIVLVGKTGVGKSAAANTILGENKFNSELSSSSVTIDCDKVKGDVNGQKVAVIDTPGLFDTKEAQTVIEAKIKLCISLSAPGPHVFLVVVQLGRFTAEEKTSVEQIQKIFGEQASKYTMVLFTHGDRLRRGQKSIHDFVKDSPDLLNFIKTTSGRYHVFDNEENDPNQVSMLFEQIDQLVTVNGEEYYTNEMLQKAEIAIQEEKQRILMENEEQRSRELEDLKIKYEAEAMKQAITELWERKEREAREKAEKNNTYLKIIAEFLFTTLEKFIMRNLEQNQ</sequence>
<dbReference type="InterPro" id="IPR006703">
    <property type="entry name" value="G_AIG1"/>
</dbReference>
<protein>
    <recommendedName>
        <fullName evidence="5">AIG1-type G domain-containing protein</fullName>
    </recommendedName>
</protein>
<evidence type="ECO:0000256" key="4">
    <source>
        <dbReference type="SAM" id="Coils"/>
    </source>
</evidence>
<reference evidence="6" key="2">
    <citation type="submission" date="2025-09" db="UniProtKB">
        <authorList>
            <consortium name="Ensembl"/>
        </authorList>
    </citation>
    <scope>IDENTIFICATION</scope>
</reference>
<accession>A0A672SNN1</accession>
<dbReference type="FunFam" id="3.40.50.300:FF:000366">
    <property type="entry name" value="GTPase, IMAP family member 2"/>
    <property type="match status" value="1"/>
</dbReference>
<dbReference type="GO" id="GO:0005525">
    <property type="term" value="F:GTP binding"/>
    <property type="evidence" value="ECO:0007669"/>
    <property type="project" value="UniProtKB-KW"/>
</dbReference>
<comment type="similarity">
    <text evidence="1">Belongs to the TRAFAC class TrmE-Era-EngA-EngB-Septin-like GTPase superfamily. AIG1/Toc34/Toc159-like paraseptin GTPase family. IAN subfamily.</text>
</comment>
<keyword evidence="7" id="KW-1185">Reference proteome</keyword>
<dbReference type="Pfam" id="PF04548">
    <property type="entry name" value="AIG1"/>
    <property type="match status" value="1"/>
</dbReference>
<evidence type="ECO:0000256" key="3">
    <source>
        <dbReference type="ARBA" id="ARBA00023134"/>
    </source>
</evidence>
<dbReference type="CDD" id="cd01852">
    <property type="entry name" value="AIG1"/>
    <property type="match status" value="1"/>
</dbReference>
<feature type="domain" description="AIG1-type G" evidence="5">
    <location>
        <begin position="10"/>
        <end position="210"/>
    </location>
</feature>
<dbReference type="InterPro" id="IPR045058">
    <property type="entry name" value="GIMA/IAN/Toc"/>
</dbReference>
<reference evidence="6" key="1">
    <citation type="submission" date="2025-08" db="UniProtKB">
        <authorList>
            <consortium name="Ensembl"/>
        </authorList>
    </citation>
    <scope>IDENTIFICATION</scope>
</reference>
<dbReference type="PANTHER" id="PTHR10903:SF186">
    <property type="entry name" value="GTPASE IMAP FAMILY MEMBER 4-LIKE-RELATED"/>
    <property type="match status" value="1"/>
</dbReference>
<evidence type="ECO:0000259" key="5">
    <source>
        <dbReference type="PROSITE" id="PS51720"/>
    </source>
</evidence>
<organism evidence="6 7">
    <name type="scientific">Sinocyclocheilus grahami</name>
    <name type="common">Dianchi golden-line fish</name>
    <name type="synonym">Barbus grahami</name>
    <dbReference type="NCBI Taxonomy" id="75366"/>
    <lineage>
        <taxon>Eukaryota</taxon>
        <taxon>Metazoa</taxon>
        <taxon>Chordata</taxon>
        <taxon>Craniata</taxon>
        <taxon>Vertebrata</taxon>
        <taxon>Euteleostomi</taxon>
        <taxon>Actinopterygii</taxon>
        <taxon>Neopterygii</taxon>
        <taxon>Teleostei</taxon>
        <taxon>Ostariophysi</taxon>
        <taxon>Cypriniformes</taxon>
        <taxon>Cyprinidae</taxon>
        <taxon>Cyprininae</taxon>
        <taxon>Sinocyclocheilus</taxon>
    </lineage>
</organism>
<dbReference type="Gene3D" id="3.40.50.300">
    <property type="entry name" value="P-loop containing nucleotide triphosphate hydrolases"/>
    <property type="match status" value="1"/>
</dbReference>
<dbReference type="OMA" id="GRFFNSC"/>
<evidence type="ECO:0000256" key="2">
    <source>
        <dbReference type="ARBA" id="ARBA00022741"/>
    </source>
</evidence>
<evidence type="ECO:0000256" key="1">
    <source>
        <dbReference type="ARBA" id="ARBA00008535"/>
    </source>
</evidence>
<dbReference type="InParanoid" id="A0A672SNN1"/>
<dbReference type="PANTHER" id="PTHR10903">
    <property type="entry name" value="GTPASE, IMAP FAMILY MEMBER-RELATED"/>
    <property type="match status" value="1"/>
</dbReference>
<dbReference type="PROSITE" id="PS51720">
    <property type="entry name" value="G_AIG1"/>
    <property type="match status" value="1"/>
</dbReference>